<feature type="transmembrane region" description="Helical" evidence="1">
    <location>
        <begin position="46"/>
        <end position="69"/>
    </location>
</feature>
<comment type="caution">
    <text evidence="2">The sequence shown here is derived from an EMBL/GenBank/DDBJ whole genome shotgun (WGS) entry which is preliminary data.</text>
</comment>
<evidence type="ECO:0000313" key="2">
    <source>
        <dbReference type="EMBL" id="PTR00818.1"/>
    </source>
</evidence>
<keyword evidence="1" id="KW-0472">Membrane</keyword>
<feature type="transmembrane region" description="Helical" evidence="1">
    <location>
        <begin position="12"/>
        <end position="34"/>
    </location>
</feature>
<reference evidence="2 3" key="1">
    <citation type="submission" date="2018-04" db="EMBL/GenBank/DDBJ databases">
        <title>Genomic Encyclopedia of Archaeal and Bacterial Type Strains, Phase II (KMG-II): from individual species to whole genera.</title>
        <authorList>
            <person name="Goeker M."/>
        </authorList>
    </citation>
    <scope>NUCLEOTIDE SEQUENCE [LARGE SCALE GENOMIC DNA]</scope>
    <source>
        <strain evidence="2 3">DSM 26809</strain>
    </source>
</reference>
<dbReference type="RefSeq" id="WP_107826264.1">
    <property type="nucleotide sequence ID" value="NZ_CP160205.1"/>
</dbReference>
<keyword evidence="1" id="KW-0812">Transmembrane</keyword>
<evidence type="ECO:0008006" key="4">
    <source>
        <dbReference type="Google" id="ProtNLM"/>
    </source>
</evidence>
<protein>
    <recommendedName>
        <fullName evidence="4">Cytochrome b561</fullName>
    </recommendedName>
</protein>
<dbReference type="AlphaFoldDB" id="A0A2T5JEF0"/>
<organism evidence="2 3">
    <name type="scientific">Mucilaginibacter yixingensis</name>
    <dbReference type="NCBI Taxonomy" id="1295612"/>
    <lineage>
        <taxon>Bacteria</taxon>
        <taxon>Pseudomonadati</taxon>
        <taxon>Bacteroidota</taxon>
        <taxon>Sphingobacteriia</taxon>
        <taxon>Sphingobacteriales</taxon>
        <taxon>Sphingobacteriaceae</taxon>
        <taxon>Mucilaginibacter</taxon>
    </lineage>
</organism>
<dbReference type="EMBL" id="QAOQ01000001">
    <property type="protein sequence ID" value="PTR00818.1"/>
    <property type="molecule type" value="Genomic_DNA"/>
</dbReference>
<gene>
    <name evidence="2" type="ORF">C8P68_10145</name>
</gene>
<name>A0A2T5JEF0_9SPHI</name>
<sequence>MYTFLFYFHSGLRFVVLLLLLLSIIQSLTGWLGNKPYTESNRKGNMFTMISMHVQLLVGLALYFVSPLVQFGANTMKQADTRYWTVEHITMMIAAIAIVTIGHSRSKKAATAQAKHKNIAIFYVLAVLVIVAALAGHRPLLAMSR</sequence>
<dbReference type="Proteomes" id="UP000244168">
    <property type="component" value="Unassembled WGS sequence"/>
</dbReference>
<evidence type="ECO:0000313" key="3">
    <source>
        <dbReference type="Proteomes" id="UP000244168"/>
    </source>
</evidence>
<evidence type="ECO:0000256" key="1">
    <source>
        <dbReference type="SAM" id="Phobius"/>
    </source>
</evidence>
<keyword evidence="1" id="KW-1133">Transmembrane helix</keyword>
<feature type="transmembrane region" description="Helical" evidence="1">
    <location>
        <begin position="118"/>
        <end position="136"/>
    </location>
</feature>
<proteinExistence type="predicted"/>
<keyword evidence="3" id="KW-1185">Reference proteome</keyword>
<feature type="transmembrane region" description="Helical" evidence="1">
    <location>
        <begin position="89"/>
        <end position="106"/>
    </location>
</feature>
<accession>A0A2T5JEF0</accession>
<dbReference type="OrthoDB" id="329514at2"/>